<organism evidence="2 3">
    <name type="scientific">Actinocorallia herbida</name>
    <dbReference type="NCBI Taxonomy" id="58109"/>
    <lineage>
        <taxon>Bacteria</taxon>
        <taxon>Bacillati</taxon>
        <taxon>Actinomycetota</taxon>
        <taxon>Actinomycetes</taxon>
        <taxon>Streptosporangiales</taxon>
        <taxon>Thermomonosporaceae</taxon>
        <taxon>Actinocorallia</taxon>
    </lineage>
</organism>
<gene>
    <name evidence="2" type="ORF">EDD29_1441</name>
</gene>
<dbReference type="EMBL" id="RJKE01000001">
    <property type="protein sequence ID" value="ROO83931.1"/>
    <property type="molecule type" value="Genomic_DNA"/>
</dbReference>
<reference evidence="2 3" key="1">
    <citation type="submission" date="2018-11" db="EMBL/GenBank/DDBJ databases">
        <title>Sequencing the genomes of 1000 actinobacteria strains.</title>
        <authorList>
            <person name="Klenk H.-P."/>
        </authorList>
    </citation>
    <scope>NUCLEOTIDE SEQUENCE [LARGE SCALE GENOMIC DNA]</scope>
    <source>
        <strain evidence="2 3">DSM 44254</strain>
    </source>
</reference>
<evidence type="ECO:0000259" key="1">
    <source>
        <dbReference type="Pfam" id="PF01323"/>
    </source>
</evidence>
<evidence type="ECO:0000313" key="3">
    <source>
        <dbReference type="Proteomes" id="UP000272400"/>
    </source>
</evidence>
<dbReference type="InterPro" id="IPR036249">
    <property type="entry name" value="Thioredoxin-like_sf"/>
</dbReference>
<keyword evidence="3" id="KW-1185">Reference proteome</keyword>
<accession>A0A3N1CRJ6</accession>
<dbReference type="RefSeq" id="WP_123663448.1">
    <property type="nucleotide sequence ID" value="NZ_RJKE01000001.1"/>
</dbReference>
<evidence type="ECO:0000313" key="2">
    <source>
        <dbReference type="EMBL" id="ROO83931.1"/>
    </source>
</evidence>
<dbReference type="CDD" id="cd03024">
    <property type="entry name" value="DsbA_FrnE"/>
    <property type="match status" value="1"/>
</dbReference>
<dbReference type="PANTHER" id="PTHR13887">
    <property type="entry name" value="GLUTATHIONE S-TRANSFERASE KAPPA"/>
    <property type="match status" value="1"/>
</dbReference>
<dbReference type="Gene3D" id="3.40.30.10">
    <property type="entry name" value="Glutaredoxin"/>
    <property type="match status" value="1"/>
</dbReference>
<comment type="caution">
    <text evidence="2">The sequence shown here is derived from an EMBL/GenBank/DDBJ whole genome shotgun (WGS) entry which is preliminary data.</text>
</comment>
<dbReference type="Proteomes" id="UP000272400">
    <property type="component" value="Unassembled WGS sequence"/>
</dbReference>
<name>A0A3N1CRJ6_9ACTN</name>
<dbReference type="AlphaFoldDB" id="A0A3N1CRJ6"/>
<sequence>MKIEIYSDVVCPWCYLGQARFRQAVEEFPGEVEIVWRPFQLDPSSPAEPEAGLASTVLAEKFGGADKVHAAHQRLRALTEDAGLPFEPELARQINSLQAHRVIWLAGEEGVQDAVVARFFRAHHAEGRDLNAPETLVELAAEAGLPADRVRALLASAEGAPEVAAQIDEARRLGISGVPFFLFEGKWAVSGGQPTEVFAEALREVASKL</sequence>
<keyword evidence="2" id="KW-0413">Isomerase</keyword>
<dbReference type="PANTHER" id="PTHR13887:SF41">
    <property type="entry name" value="THIOREDOXIN SUPERFAMILY PROTEIN"/>
    <property type="match status" value="1"/>
</dbReference>
<dbReference type="OrthoDB" id="9799122at2"/>
<proteinExistence type="predicted"/>
<dbReference type="GO" id="GO:0016491">
    <property type="term" value="F:oxidoreductase activity"/>
    <property type="evidence" value="ECO:0007669"/>
    <property type="project" value="InterPro"/>
</dbReference>
<feature type="domain" description="DSBA-like thioredoxin" evidence="1">
    <location>
        <begin position="3"/>
        <end position="202"/>
    </location>
</feature>
<dbReference type="InterPro" id="IPR001853">
    <property type="entry name" value="DSBA-like_thioredoxin_dom"/>
</dbReference>
<dbReference type="Pfam" id="PF01323">
    <property type="entry name" value="DSBA"/>
    <property type="match status" value="1"/>
</dbReference>
<dbReference type="SUPFAM" id="SSF52833">
    <property type="entry name" value="Thioredoxin-like"/>
    <property type="match status" value="1"/>
</dbReference>
<protein>
    <submittedName>
        <fullName evidence="2">Putative DsbA family dithiol-disulfide isomerase</fullName>
    </submittedName>
</protein>
<dbReference type="GO" id="GO:0016853">
    <property type="term" value="F:isomerase activity"/>
    <property type="evidence" value="ECO:0007669"/>
    <property type="project" value="UniProtKB-KW"/>
</dbReference>